<dbReference type="SMART" id="SM00028">
    <property type="entry name" value="TPR"/>
    <property type="match status" value="4"/>
</dbReference>
<evidence type="ECO:0000256" key="4">
    <source>
        <dbReference type="ARBA" id="ARBA00022490"/>
    </source>
</evidence>
<keyword evidence="7" id="KW-0576">Peroxisome</keyword>
<evidence type="ECO:0000256" key="3">
    <source>
        <dbReference type="ARBA" id="ARBA00005348"/>
    </source>
</evidence>
<dbReference type="InterPro" id="IPR011990">
    <property type="entry name" value="TPR-like_helical_dom_sf"/>
</dbReference>
<organism evidence="10 11">
    <name type="scientific">Fistulina hepatica ATCC 64428</name>
    <dbReference type="NCBI Taxonomy" id="1128425"/>
    <lineage>
        <taxon>Eukaryota</taxon>
        <taxon>Fungi</taxon>
        <taxon>Dikarya</taxon>
        <taxon>Basidiomycota</taxon>
        <taxon>Agaricomycotina</taxon>
        <taxon>Agaricomycetes</taxon>
        <taxon>Agaricomycetidae</taxon>
        <taxon>Agaricales</taxon>
        <taxon>Fistulinaceae</taxon>
        <taxon>Fistulina</taxon>
    </lineage>
</organism>
<keyword evidence="11" id="KW-1185">Reference proteome</keyword>
<dbReference type="Proteomes" id="UP000054144">
    <property type="component" value="Unassembled WGS sequence"/>
</dbReference>
<keyword evidence="5" id="KW-0677">Repeat</keyword>
<evidence type="ECO:0000256" key="1">
    <source>
        <dbReference type="ARBA" id="ARBA00004275"/>
    </source>
</evidence>
<dbReference type="GO" id="GO:0016560">
    <property type="term" value="P:protein import into peroxisome matrix, docking"/>
    <property type="evidence" value="ECO:0007669"/>
    <property type="project" value="TreeGrafter"/>
</dbReference>
<dbReference type="InterPro" id="IPR024111">
    <property type="entry name" value="PEX5/PEX5L"/>
</dbReference>
<keyword evidence="6 8" id="KW-0802">TPR repeat</keyword>
<feature type="region of interest" description="Disordered" evidence="9">
    <location>
        <begin position="241"/>
        <end position="314"/>
    </location>
</feature>
<sequence>MALPALLNGAECGPSNPLQSLSKRFDADRGIQQDYFGAGRAAPSKDAFHSQSAAPTARDHDAARFFGPQVSMPPQPSFAMRSLAEALPAVQRPDSARSSSWAADFLINQPVAGPALAEPQIRAQLSALPQPLVSASSEKKLWDHEFLSRETLLEAFTSAPESIPTVVSHEQSDAQAAMKAAPSMESDELARVAARLVDTVKDEKNPKFKQSVFMGLMQQLRDHEVVVDGDDMVPADYASGAQEAVSQPRQPRIDIKGKGRASPPWSFTPASLMTPGATFTLPSPDAWLQDKPGESSSTAVRSEQEQVAADQEMENDAYFERENAHYMEYWREREFAAAQRAQQPMRAANEWDHLQATWDEFEATANGIVPVVAPYEFQSHNPYVLGDSSTHHHEMHTGRRQSFIDSVLELEAAVQHDPKDAGAWFDLGVKHQENEREQKAMQALHRAISLDPSHLPAWLALAVSYANEGNRDGTCYALSQWVDHNARFAEVVRQHHTLNPQSEDATLQMQVDDLAQTLIAMARSDADIDADIQIALGVLLNTSEDYSKSQDCFAAALSVRPDDWLLYNRVGATLANMGKAEESLAYYYKALELNPMYIRARYNAGISCSQLRRYEEAARHILDALILQNNDGSRDKDEDAKSGLDGSGGVTSQALWDSLKIACLHLQRLDLATLCDKRDVDGV</sequence>
<evidence type="ECO:0000256" key="9">
    <source>
        <dbReference type="SAM" id="MobiDB-lite"/>
    </source>
</evidence>
<dbReference type="Gene3D" id="1.25.40.10">
    <property type="entry name" value="Tetratricopeptide repeat domain"/>
    <property type="match status" value="1"/>
</dbReference>
<comment type="subcellular location">
    <subcellularLocation>
        <location evidence="2">Cytoplasm</location>
    </subcellularLocation>
    <subcellularLocation>
        <location evidence="1">Peroxisome</location>
    </subcellularLocation>
</comment>
<dbReference type="GO" id="GO:0005829">
    <property type="term" value="C:cytosol"/>
    <property type="evidence" value="ECO:0007669"/>
    <property type="project" value="TreeGrafter"/>
</dbReference>
<feature type="repeat" description="TPR" evidence="8">
    <location>
        <begin position="530"/>
        <end position="563"/>
    </location>
</feature>
<dbReference type="GO" id="GO:0005052">
    <property type="term" value="F:peroxisome matrix targeting signal-1 binding"/>
    <property type="evidence" value="ECO:0007669"/>
    <property type="project" value="TreeGrafter"/>
</dbReference>
<evidence type="ECO:0000256" key="5">
    <source>
        <dbReference type="ARBA" id="ARBA00022737"/>
    </source>
</evidence>
<comment type="similarity">
    <text evidence="3">Belongs to the peroxisomal targeting signal receptor family.</text>
</comment>
<dbReference type="SUPFAM" id="SSF48452">
    <property type="entry name" value="TPR-like"/>
    <property type="match status" value="1"/>
</dbReference>
<dbReference type="Pfam" id="PF13181">
    <property type="entry name" value="TPR_8"/>
    <property type="match status" value="1"/>
</dbReference>
<evidence type="ECO:0000256" key="7">
    <source>
        <dbReference type="ARBA" id="ARBA00023140"/>
    </source>
</evidence>
<keyword evidence="4" id="KW-0963">Cytoplasm</keyword>
<dbReference type="EMBL" id="KN882092">
    <property type="protein sequence ID" value="KIY44479.1"/>
    <property type="molecule type" value="Genomic_DNA"/>
</dbReference>
<dbReference type="PROSITE" id="PS50005">
    <property type="entry name" value="TPR"/>
    <property type="match status" value="3"/>
</dbReference>
<dbReference type="PANTHER" id="PTHR10130:SF0">
    <property type="entry name" value="GH08708P"/>
    <property type="match status" value="1"/>
</dbReference>
<feature type="repeat" description="TPR" evidence="8">
    <location>
        <begin position="421"/>
        <end position="454"/>
    </location>
</feature>
<name>A0A0D7A281_9AGAR</name>
<evidence type="ECO:0000256" key="6">
    <source>
        <dbReference type="ARBA" id="ARBA00022803"/>
    </source>
</evidence>
<dbReference type="InterPro" id="IPR019734">
    <property type="entry name" value="TPR_rpt"/>
</dbReference>
<accession>A0A0D7A281</accession>
<dbReference type="OrthoDB" id="10006023at2759"/>
<dbReference type="GO" id="GO:0005778">
    <property type="term" value="C:peroxisomal membrane"/>
    <property type="evidence" value="ECO:0007669"/>
    <property type="project" value="TreeGrafter"/>
</dbReference>
<evidence type="ECO:0000256" key="8">
    <source>
        <dbReference type="PROSITE-ProRule" id="PRU00339"/>
    </source>
</evidence>
<gene>
    <name evidence="10" type="ORF">FISHEDRAFT_51699</name>
</gene>
<proteinExistence type="inferred from homology"/>
<evidence type="ECO:0000256" key="2">
    <source>
        <dbReference type="ARBA" id="ARBA00004496"/>
    </source>
</evidence>
<dbReference type="PANTHER" id="PTHR10130">
    <property type="entry name" value="PEROXISOMAL TARGETING SIGNAL 1 RECEPTOR PEX5"/>
    <property type="match status" value="1"/>
</dbReference>
<feature type="repeat" description="TPR" evidence="8">
    <location>
        <begin position="564"/>
        <end position="597"/>
    </location>
</feature>
<evidence type="ECO:0000313" key="11">
    <source>
        <dbReference type="Proteomes" id="UP000054144"/>
    </source>
</evidence>
<reference evidence="10 11" key="1">
    <citation type="journal article" date="2015" name="Fungal Genet. Biol.">
        <title>Evolution of novel wood decay mechanisms in Agaricales revealed by the genome sequences of Fistulina hepatica and Cylindrobasidium torrendii.</title>
        <authorList>
            <person name="Floudas D."/>
            <person name="Held B.W."/>
            <person name="Riley R."/>
            <person name="Nagy L.G."/>
            <person name="Koehler G."/>
            <person name="Ransdell A.S."/>
            <person name="Younus H."/>
            <person name="Chow J."/>
            <person name="Chiniquy J."/>
            <person name="Lipzen A."/>
            <person name="Tritt A."/>
            <person name="Sun H."/>
            <person name="Haridas S."/>
            <person name="LaButti K."/>
            <person name="Ohm R.A."/>
            <person name="Kues U."/>
            <person name="Blanchette R.A."/>
            <person name="Grigoriev I.V."/>
            <person name="Minto R.E."/>
            <person name="Hibbett D.S."/>
        </authorList>
    </citation>
    <scope>NUCLEOTIDE SEQUENCE [LARGE SCALE GENOMIC DNA]</scope>
    <source>
        <strain evidence="10 11">ATCC 64428</strain>
    </source>
</reference>
<dbReference type="AlphaFoldDB" id="A0A0D7A281"/>
<protein>
    <submittedName>
        <fullName evidence="10">TPR-like protein</fullName>
    </submittedName>
</protein>
<evidence type="ECO:0000313" key="10">
    <source>
        <dbReference type="EMBL" id="KIY44479.1"/>
    </source>
</evidence>